<dbReference type="Gene3D" id="3.20.20.140">
    <property type="entry name" value="Metal-dependent hydrolases"/>
    <property type="match status" value="1"/>
</dbReference>
<dbReference type="RefSeq" id="WP_136943017.1">
    <property type="nucleotide sequence ID" value="NZ_SWKR01000002.1"/>
</dbReference>
<dbReference type="PANTHER" id="PTHR43135:SF3">
    <property type="entry name" value="ALPHA-D-RIBOSE 1-METHYLPHOSPHONATE 5-TRIPHOSPHATE DIPHOSPHATASE"/>
    <property type="match status" value="1"/>
</dbReference>
<reference evidence="3 4" key="1">
    <citation type="submission" date="2019-04" db="EMBL/GenBank/DDBJ databases">
        <authorList>
            <person name="Yang Y."/>
            <person name="Wei D."/>
        </authorList>
    </citation>
    <scope>NUCLEOTIDE SEQUENCE [LARGE SCALE GENOMIC DNA]</scope>
    <source>
        <strain evidence="3 4">L-1-4w-11</strain>
    </source>
</reference>
<dbReference type="SUPFAM" id="SSF51556">
    <property type="entry name" value="Metallo-dependent hydrolases"/>
    <property type="match status" value="1"/>
</dbReference>
<comment type="caution">
    <text evidence="3">The sequence shown here is derived from an EMBL/GenBank/DDBJ whole genome shotgun (WGS) entry which is preliminary data.</text>
</comment>
<feature type="domain" description="Amidohydrolase-related" evidence="2">
    <location>
        <begin position="76"/>
        <end position="423"/>
    </location>
</feature>
<dbReference type="SUPFAM" id="SSF51338">
    <property type="entry name" value="Composite domain of metallo-dependent hydrolases"/>
    <property type="match status" value="1"/>
</dbReference>
<dbReference type="InterPro" id="IPR051781">
    <property type="entry name" value="Metallo-dep_Hydrolase"/>
</dbReference>
<dbReference type="Gene3D" id="2.30.40.10">
    <property type="entry name" value="Urease, subunit C, domain 1"/>
    <property type="match status" value="1"/>
</dbReference>
<feature type="signal peptide" evidence="1">
    <location>
        <begin position="1"/>
        <end position="18"/>
    </location>
</feature>
<dbReference type="EMBL" id="SWKR01000002">
    <property type="protein sequence ID" value="TKD51069.1"/>
    <property type="molecule type" value="Genomic_DNA"/>
</dbReference>
<dbReference type="InterPro" id="IPR011059">
    <property type="entry name" value="Metal-dep_hydrolase_composite"/>
</dbReference>
<dbReference type="InterPro" id="IPR006680">
    <property type="entry name" value="Amidohydro-rel"/>
</dbReference>
<dbReference type="AlphaFoldDB" id="A0A4U1L2J0"/>
<evidence type="ECO:0000313" key="4">
    <source>
        <dbReference type="Proteomes" id="UP000309138"/>
    </source>
</evidence>
<keyword evidence="1" id="KW-0732">Signal</keyword>
<dbReference type="Pfam" id="PF01979">
    <property type="entry name" value="Amidohydro_1"/>
    <property type="match status" value="1"/>
</dbReference>
<evidence type="ECO:0000313" key="3">
    <source>
        <dbReference type="EMBL" id="TKD51069.1"/>
    </source>
</evidence>
<keyword evidence="3" id="KW-0378">Hydrolase</keyword>
<dbReference type="PANTHER" id="PTHR43135">
    <property type="entry name" value="ALPHA-D-RIBOSE 1-METHYLPHOSPHONATE 5-TRIPHOSPHATE DIPHOSPHATASE"/>
    <property type="match status" value="1"/>
</dbReference>
<feature type="chain" id="PRO_5020448106" evidence="1">
    <location>
        <begin position="19"/>
        <end position="612"/>
    </location>
</feature>
<evidence type="ECO:0000256" key="1">
    <source>
        <dbReference type="SAM" id="SignalP"/>
    </source>
</evidence>
<protein>
    <submittedName>
        <fullName evidence="3">Amidohydrolase</fullName>
    </submittedName>
</protein>
<dbReference type="GO" id="GO:0016810">
    <property type="term" value="F:hydrolase activity, acting on carbon-nitrogen (but not peptide) bonds"/>
    <property type="evidence" value="ECO:0007669"/>
    <property type="project" value="InterPro"/>
</dbReference>
<dbReference type="OrthoDB" id="8098664at2"/>
<accession>A0A4U1L2J0</accession>
<dbReference type="InterPro" id="IPR008979">
    <property type="entry name" value="Galactose-bd-like_sf"/>
</dbReference>
<organism evidence="3 4">
    <name type="scientific">Sphingomonas baiyangensis</name>
    <dbReference type="NCBI Taxonomy" id="2572576"/>
    <lineage>
        <taxon>Bacteria</taxon>
        <taxon>Pseudomonadati</taxon>
        <taxon>Pseudomonadota</taxon>
        <taxon>Alphaproteobacteria</taxon>
        <taxon>Sphingomonadales</taxon>
        <taxon>Sphingomonadaceae</taxon>
        <taxon>Sphingomonas</taxon>
    </lineage>
</organism>
<proteinExistence type="predicted"/>
<evidence type="ECO:0000259" key="2">
    <source>
        <dbReference type="Pfam" id="PF01979"/>
    </source>
</evidence>
<dbReference type="InterPro" id="IPR032466">
    <property type="entry name" value="Metal_Hydrolase"/>
</dbReference>
<name>A0A4U1L2J0_9SPHN</name>
<gene>
    <name evidence="3" type="ORF">FBR43_10100</name>
</gene>
<keyword evidence="4" id="KW-1185">Reference proteome</keyword>
<dbReference type="SUPFAM" id="SSF49785">
    <property type="entry name" value="Galactose-binding domain-like"/>
    <property type="match status" value="1"/>
</dbReference>
<dbReference type="Proteomes" id="UP000309138">
    <property type="component" value="Unassembled WGS sequence"/>
</dbReference>
<sequence length="612" mass="64352">MKPLAILAALTLPLTAGGAAPPMVEALLIRGAHVFDGSGSAAQPGDVLIEGERIVRVAPRIAAPPGATVIEGAGHTLLPGLHDLHTHMRSPGFGGPDDPGKAYAAYLAAGVTTASDFSVYHEMLAPIRAMTASGAVPAPHLKLAIRLSTPGGHGAEYGWGKDFTLEVNTPRAARLAMGKALAYRPDVIKVFTDGWRYGRSPDLTSMDVPTLAAIVDAAHAAGVPVVTHTVTLAGAKLAARAGVDALGHGIGDAPVDDEVVALMRARGTAYVPTLAVYEPLQTRRFTPRAAAALRAPEAAAEARRDTETAIPELETRRWAIMRANVKALADAGIAIGVGTDAGIGGVYHGSATLHEIRLLTEAGLTPARALAAATSASAAILNDTPRHGRIAPGQRADLLLVAGRPDRRIDDLFAVREVVLAGRRVNRARLAELLGSTAMSPLPRTAMPGPIYSGNGPEGRTDLGTLIVDNSDAGVDHSELEHVRLPDPRRLFALARFGAAPRPYARLSLPLTPGGVQLADASGFAGVMLTVRGAGAYRLMFDQYGLRQSQWFAAGFDAGARRTRIRLPFERFASRDAAARFDAASLRKIEIELSGAPGGKQWIEIDNLRFYR</sequence>